<proteinExistence type="inferred from homology"/>
<dbReference type="InterPro" id="IPR011053">
    <property type="entry name" value="Single_hybrid_motif"/>
</dbReference>
<dbReference type="InterPro" id="IPR023213">
    <property type="entry name" value="CAT-like_dom_sf"/>
</dbReference>
<evidence type="ECO:0000256" key="9">
    <source>
        <dbReference type="ARBA" id="ARBA00022946"/>
    </source>
</evidence>
<organism evidence="15 16">
    <name type="scientific">Alternaria alternata</name>
    <name type="common">Alternaria rot fungus</name>
    <name type="synonym">Torula alternata</name>
    <dbReference type="NCBI Taxonomy" id="5599"/>
    <lineage>
        <taxon>Eukaryota</taxon>
        <taxon>Fungi</taxon>
        <taxon>Dikarya</taxon>
        <taxon>Ascomycota</taxon>
        <taxon>Pezizomycotina</taxon>
        <taxon>Dothideomycetes</taxon>
        <taxon>Pleosporomycetidae</taxon>
        <taxon>Pleosporales</taxon>
        <taxon>Pleosporineae</taxon>
        <taxon>Pleosporaceae</taxon>
        <taxon>Alternaria</taxon>
        <taxon>Alternaria sect. Alternaria</taxon>
        <taxon>Alternaria alternata complex</taxon>
    </lineage>
</organism>
<dbReference type="InterPro" id="IPR001078">
    <property type="entry name" value="2-oxoacid_DH_actylTfrase"/>
</dbReference>
<dbReference type="GO" id="GO:0004149">
    <property type="term" value="F:dihydrolipoyllysine-residue succinyltransferase activity"/>
    <property type="evidence" value="ECO:0007669"/>
    <property type="project" value="UniProtKB-EC"/>
</dbReference>
<dbReference type="Pfam" id="PF00364">
    <property type="entry name" value="Biotin_lipoyl"/>
    <property type="match status" value="1"/>
</dbReference>
<dbReference type="SUPFAM" id="SSF51230">
    <property type="entry name" value="Single hybrid motif"/>
    <property type="match status" value="1"/>
</dbReference>
<dbReference type="PANTHER" id="PTHR43416:SF5">
    <property type="entry name" value="DIHYDROLIPOYLLYSINE-RESIDUE SUCCINYLTRANSFERASE COMPONENT OF 2-OXOGLUTARATE DEHYDROGENASE COMPLEX, MITOCHONDRIAL"/>
    <property type="match status" value="1"/>
</dbReference>
<comment type="cofactor">
    <cofactor evidence="1">
        <name>(R)-lipoate</name>
        <dbReference type="ChEBI" id="CHEBI:83088"/>
    </cofactor>
</comment>
<dbReference type="UniPathway" id="UPA00868">
    <property type="reaction ID" value="UER00840"/>
</dbReference>
<dbReference type="NCBIfam" id="TIGR01347">
    <property type="entry name" value="sucB"/>
    <property type="match status" value="1"/>
</dbReference>
<dbReference type="GO" id="GO:0045252">
    <property type="term" value="C:oxoglutarate dehydrogenase complex"/>
    <property type="evidence" value="ECO:0007669"/>
    <property type="project" value="InterPro"/>
</dbReference>
<dbReference type="AlphaFoldDB" id="A0A4Q4NZZ8"/>
<dbReference type="VEuPathDB" id="FungiDB:CC77DRAFT_1016841"/>
<sequence length="470" mass="51494">MSGQQCLRRLPAAMRSVRALRASPRAIPAARSYSAISKANSSGLLGQASRRPGQLSSQRLWSLDQTRSYADTIVKVPEMAESITEGTLKQWSKQVGDYVEQDEEIATIETDKIDVAVNAPEAGTIKEFLVNEEDTVTVGQEIVKLEAGGAPEGGKKEASEQPKEPASKDQETSSQPEGQQEQSQPKEEQSEAPKEESKPEPPKQESKPQPPKQESKPAPPKKDSKAEETKPATPGSREERRVKMNRMRLRIAERLKQSQNTAASLTTFNEVDMSSIMEFRKLYKDEILKNKGVKLGFMSAFSRACILAARDVPAVNASIEGPDGGDTIVYRDYVDISVAVATEKGLVTPVVRNAESMDMVGIEKAIADLGKKARDNKLTIEDMAGGTFTISNGGVFGSLMGTPIINLPQTAVLGLHAIKEKPVAINGKVEIRPMMYLALTYDHRLLDGREAVTFLVKVKEYIEDPRKMLL</sequence>
<evidence type="ECO:0000256" key="3">
    <source>
        <dbReference type="ARBA" id="ARBA00005145"/>
    </source>
</evidence>
<dbReference type="GO" id="GO:0005739">
    <property type="term" value="C:mitochondrion"/>
    <property type="evidence" value="ECO:0007669"/>
    <property type="project" value="UniProtKB-SubCell"/>
</dbReference>
<evidence type="ECO:0000256" key="12">
    <source>
        <dbReference type="ARBA" id="ARBA00032406"/>
    </source>
</evidence>
<evidence type="ECO:0000256" key="10">
    <source>
        <dbReference type="ARBA" id="ARBA00023128"/>
    </source>
</evidence>
<accession>A0A4Q4NZZ8</accession>
<dbReference type="PROSITE" id="PS00189">
    <property type="entry name" value="LIPOYL"/>
    <property type="match status" value="1"/>
</dbReference>
<feature type="compositionally biased region" description="Low complexity" evidence="13">
    <location>
        <begin position="172"/>
        <end position="183"/>
    </location>
</feature>
<dbReference type="InterPro" id="IPR050537">
    <property type="entry name" value="2-oxoacid_dehydrogenase"/>
</dbReference>
<keyword evidence="6" id="KW-0816">Tricarboxylic acid cycle</keyword>
<protein>
    <recommendedName>
        <fullName evidence="5">dihydrolipoyllysine-residue succinyltransferase</fullName>
        <ecNumber evidence="5">2.3.1.61</ecNumber>
    </recommendedName>
    <alternativeName>
        <fullName evidence="12">2-oxoglutarate dehydrogenase complex component E2</fullName>
    </alternativeName>
</protein>
<dbReference type="InterPro" id="IPR006255">
    <property type="entry name" value="SucB"/>
</dbReference>
<feature type="region of interest" description="Disordered" evidence="13">
    <location>
        <begin position="145"/>
        <end position="242"/>
    </location>
</feature>
<feature type="compositionally biased region" description="Basic and acidic residues" evidence="13">
    <location>
        <begin position="153"/>
        <end position="171"/>
    </location>
</feature>
<dbReference type="PANTHER" id="PTHR43416">
    <property type="entry name" value="DIHYDROLIPOYLLYSINE-RESIDUE SUCCINYLTRANSFERASE COMPONENT OF 2-OXOGLUTARATE DEHYDROGENASE COMPLEX, MITOCHONDRIAL-RELATED"/>
    <property type="match status" value="1"/>
</dbReference>
<keyword evidence="11" id="KW-0012">Acyltransferase</keyword>
<evidence type="ECO:0000256" key="1">
    <source>
        <dbReference type="ARBA" id="ARBA00001938"/>
    </source>
</evidence>
<comment type="pathway">
    <text evidence="3">Amino-acid degradation; L-lysine degradation via saccharopine pathway; glutaryl-CoA from L-lysine: step 6/6.</text>
</comment>
<evidence type="ECO:0000256" key="4">
    <source>
        <dbReference type="ARBA" id="ARBA00007317"/>
    </source>
</evidence>
<evidence type="ECO:0000256" key="7">
    <source>
        <dbReference type="ARBA" id="ARBA00022679"/>
    </source>
</evidence>
<evidence type="ECO:0000256" key="8">
    <source>
        <dbReference type="ARBA" id="ARBA00022823"/>
    </source>
</evidence>
<evidence type="ECO:0000313" key="15">
    <source>
        <dbReference type="EMBL" id="RYN84745.1"/>
    </source>
</evidence>
<dbReference type="Proteomes" id="UP000291422">
    <property type="component" value="Unassembled WGS sequence"/>
</dbReference>
<comment type="caution">
    <text evidence="15">The sequence shown here is derived from an EMBL/GenBank/DDBJ whole genome shotgun (WGS) entry which is preliminary data.</text>
</comment>
<evidence type="ECO:0000256" key="11">
    <source>
        <dbReference type="ARBA" id="ARBA00023315"/>
    </source>
</evidence>
<comment type="similarity">
    <text evidence="4">Belongs to the 2-oxoacid dehydrogenase family.</text>
</comment>
<name>A0A4Q4NZZ8_ALTAL</name>
<dbReference type="Pfam" id="PF00198">
    <property type="entry name" value="2-oxoacid_dh"/>
    <property type="match status" value="1"/>
</dbReference>
<keyword evidence="8" id="KW-0450">Lipoyl</keyword>
<evidence type="ECO:0000256" key="6">
    <source>
        <dbReference type="ARBA" id="ARBA00022532"/>
    </source>
</evidence>
<feature type="compositionally biased region" description="Basic and acidic residues" evidence="13">
    <location>
        <begin position="220"/>
        <end position="242"/>
    </location>
</feature>
<feature type="compositionally biased region" description="Basic and acidic residues" evidence="13">
    <location>
        <begin position="184"/>
        <end position="206"/>
    </location>
</feature>
<evidence type="ECO:0000256" key="5">
    <source>
        <dbReference type="ARBA" id="ARBA00012945"/>
    </source>
</evidence>
<dbReference type="PROSITE" id="PS50968">
    <property type="entry name" value="BIOTINYL_LIPOYL"/>
    <property type="match status" value="1"/>
</dbReference>
<dbReference type="GO" id="GO:0033512">
    <property type="term" value="P:L-lysine catabolic process to acetyl-CoA via saccharopine"/>
    <property type="evidence" value="ECO:0007669"/>
    <property type="project" value="UniProtKB-UniPathway"/>
</dbReference>
<dbReference type="GO" id="GO:0006099">
    <property type="term" value="P:tricarboxylic acid cycle"/>
    <property type="evidence" value="ECO:0007669"/>
    <property type="project" value="UniProtKB-KW"/>
</dbReference>
<dbReference type="CDD" id="cd06849">
    <property type="entry name" value="lipoyl_domain"/>
    <property type="match status" value="1"/>
</dbReference>
<dbReference type="SUPFAM" id="SSF52777">
    <property type="entry name" value="CoA-dependent acyltransferases"/>
    <property type="match status" value="1"/>
</dbReference>
<dbReference type="EC" id="2.3.1.61" evidence="5"/>
<feature type="domain" description="Lipoyl-binding" evidence="14">
    <location>
        <begin position="71"/>
        <end position="146"/>
    </location>
</feature>
<dbReference type="NCBIfam" id="NF004309">
    <property type="entry name" value="PRK05704.1"/>
    <property type="match status" value="1"/>
</dbReference>
<evidence type="ECO:0000313" key="16">
    <source>
        <dbReference type="Proteomes" id="UP000291422"/>
    </source>
</evidence>
<dbReference type="Gene3D" id="2.40.50.100">
    <property type="match status" value="1"/>
</dbReference>
<dbReference type="FunFam" id="3.30.559.10:FF:000006">
    <property type="entry name" value="Dihydrolipoyllysine-residue succinyltransferase component of 2-oxoglutarate dehydrogenase complex, mitochondrial"/>
    <property type="match status" value="1"/>
</dbReference>
<gene>
    <name evidence="15" type="ORF">AA0117_g1162</name>
</gene>
<dbReference type="Gene3D" id="3.30.559.10">
    <property type="entry name" value="Chloramphenicol acetyltransferase-like domain"/>
    <property type="match status" value="1"/>
</dbReference>
<dbReference type="InterPro" id="IPR003016">
    <property type="entry name" value="2-oxoA_DH_lipoyl-BS"/>
</dbReference>
<keyword evidence="7 15" id="KW-0808">Transferase</keyword>
<dbReference type="InterPro" id="IPR000089">
    <property type="entry name" value="Biotin_lipoyl"/>
</dbReference>
<keyword evidence="10" id="KW-0496">Mitochondrion</keyword>
<reference evidence="16" key="1">
    <citation type="journal article" date="2019" name="bioRxiv">
        <title>Genomics, evolutionary history and diagnostics of the Alternaria alternata species group including apple and Asian pear pathotypes.</title>
        <authorList>
            <person name="Armitage A.D."/>
            <person name="Cockerton H.M."/>
            <person name="Sreenivasaprasad S."/>
            <person name="Woodhall J.W."/>
            <person name="Lane C.R."/>
            <person name="Harrison R.J."/>
            <person name="Clarkson J.P."/>
        </authorList>
    </citation>
    <scope>NUCLEOTIDE SEQUENCE [LARGE SCALE GENOMIC DNA]</scope>
    <source>
        <strain evidence="16">FERA 1177</strain>
    </source>
</reference>
<comment type="subcellular location">
    <subcellularLocation>
        <location evidence="2">Mitochondrion</location>
    </subcellularLocation>
</comment>
<dbReference type="EMBL" id="PDXD01000001">
    <property type="protein sequence ID" value="RYN84745.1"/>
    <property type="molecule type" value="Genomic_DNA"/>
</dbReference>
<keyword evidence="9" id="KW-0809">Transit peptide</keyword>
<evidence type="ECO:0000259" key="14">
    <source>
        <dbReference type="PROSITE" id="PS50968"/>
    </source>
</evidence>
<evidence type="ECO:0000256" key="13">
    <source>
        <dbReference type="SAM" id="MobiDB-lite"/>
    </source>
</evidence>
<evidence type="ECO:0000256" key="2">
    <source>
        <dbReference type="ARBA" id="ARBA00004173"/>
    </source>
</evidence>